<dbReference type="SUPFAM" id="SSF48371">
    <property type="entry name" value="ARM repeat"/>
    <property type="match status" value="1"/>
</dbReference>
<dbReference type="OrthoDB" id="75568at2759"/>
<dbReference type="Proteomes" id="UP000030762">
    <property type="component" value="Unassembled WGS sequence"/>
</dbReference>
<dbReference type="InterPro" id="IPR016024">
    <property type="entry name" value="ARM-type_fold"/>
</dbReference>
<dbReference type="RefSeq" id="XP_008607579.1">
    <property type="nucleotide sequence ID" value="XM_008609357.1"/>
</dbReference>
<proteinExistence type="predicted"/>
<reference evidence="1 2" key="1">
    <citation type="submission" date="2012-04" db="EMBL/GenBank/DDBJ databases">
        <title>The Genome Sequence of Saprolegnia declina VS20.</title>
        <authorList>
            <consortium name="The Broad Institute Genome Sequencing Platform"/>
            <person name="Russ C."/>
            <person name="Nusbaum C."/>
            <person name="Tyler B."/>
            <person name="van West P."/>
            <person name="Dieguez-Uribeondo J."/>
            <person name="de Bruijn I."/>
            <person name="Tripathy S."/>
            <person name="Jiang R."/>
            <person name="Young S.K."/>
            <person name="Zeng Q."/>
            <person name="Gargeya S."/>
            <person name="Fitzgerald M."/>
            <person name="Haas B."/>
            <person name="Abouelleil A."/>
            <person name="Alvarado L."/>
            <person name="Arachchi H.M."/>
            <person name="Berlin A."/>
            <person name="Chapman S.B."/>
            <person name="Goldberg J."/>
            <person name="Griggs A."/>
            <person name="Gujja S."/>
            <person name="Hansen M."/>
            <person name="Howarth C."/>
            <person name="Imamovic A."/>
            <person name="Larimer J."/>
            <person name="McCowen C."/>
            <person name="Montmayeur A."/>
            <person name="Murphy C."/>
            <person name="Neiman D."/>
            <person name="Pearson M."/>
            <person name="Priest M."/>
            <person name="Roberts A."/>
            <person name="Saif S."/>
            <person name="Shea T."/>
            <person name="Sisk P."/>
            <person name="Sykes S."/>
            <person name="Wortman J."/>
            <person name="Nusbaum C."/>
            <person name="Birren B."/>
        </authorList>
    </citation>
    <scope>NUCLEOTIDE SEQUENCE [LARGE SCALE GENOMIC DNA]</scope>
    <source>
        <strain evidence="1 2">VS20</strain>
    </source>
</reference>
<dbReference type="eggNOG" id="ENOG502S1GW">
    <property type="taxonomic scope" value="Eukaryota"/>
</dbReference>
<sequence length="805" mass="87991">MRATRAAIVATAHKSTESAPFQLLLDCYASAKGTDNNVIELEDRLRQRPDAALNDVIQALCDTEDPAIRLKLSVLGLSLTPLVEKTDLVVEVVHTVVTDVWSQVRKDGGRYVAKHLVPVLPLATLEAVFIDILRLCKTDGTEWRSLDGGFYLLAMLLSTIKRVGSAGYILSGHTLDHLPSILLTDLKPAVYSAMKNEQLSVREHATAAMTNYVAISDPFTQIGTFQEVISKLHLHSPHDVLPAAHAEGLLDVAAQLVPHVPITFLAKHWHVVFPTCEKYIMHLASTVRQKSSLLVRAFAELSILAPSETSLRLLQSILTSLATPCSVHPDAAQRDFFWQRLEGRLMSLDAVLSLLGHHQLATSVTAIDAVESKAFLVPPPLSEPALTVWRRVSADAAYYTFAHDMAPLATWPTEAAATGISVVQQLVDAKLVRFSELWHAYMDMTFECFCSSQFELKRIAAQTLPGLVRLSLWLESPELLLSWQARQAATTTDVRFVCLGIRALLLHTRFLQEVQRAAPTPTLAVLTAMAQSTTDTMLPLLLANDPRLLQEKTDVLALIEASLVYLVQAPSFAEPLCASMLSCMASHCALAPASVGKDPSLDRSMSSTVVRFLPSLVQVMSPAVLASQLHHLVLVVSSWIEPSDDSLRWIIVDMGEAYALLLDTLLLLAARSRDDWDEASLERAVQGPLRLLVHWSCHPLQRAKILHLMELLAPRLGPSRLAPTLNALLEPLGSAGSSAAAKDTAWDSWDDDAPKAATSGQDAIENERAFWKRFHAAPVAETNVAAVVAQMCSAQAQAALTTWLA</sequence>
<dbReference type="AlphaFoldDB" id="T0QXG5"/>
<organism evidence="1 2">
    <name type="scientific">Saprolegnia diclina (strain VS20)</name>
    <dbReference type="NCBI Taxonomy" id="1156394"/>
    <lineage>
        <taxon>Eukaryota</taxon>
        <taxon>Sar</taxon>
        <taxon>Stramenopiles</taxon>
        <taxon>Oomycota</taxon>
        <taxon>Saprolegniomycetes</taxon>
        <taxon>Saprolegniales</taxon>
        <taxon>Saprolegniaceae</taxon>
        <taxon>Saprolegnia</taxon>
    </lineage>
</organism>
<dbReference type="EMBL" id="JH767140">
    <property type="protein sequence ID" value="EQC38755.1"/>
    <property type="molecule type" value="Genomic_DNA"/>
</dbReference>
<accession>T0QXG5</accession>
<dbReference type="GeneID" id="19944446"/>
<gene>
    <name evidence="1" type="ORF">SDRG_03719</name>
</gene>
<name>T0QXG5_SAPDV</name>
<dbReference type="InParanoid" id="T0QXG5"/>
<keyword evidence="2" id="KW-1185">Reference proteome</keyword>
<evidence type="ECO:0000313" key="1">
    <source>
        <dbReference type="EMBL" id="EQC38755.1"/>
    </source>
</evidence>
<protein>
    <recommendedName>
        <fullName evidence="3">Importin N-terminal domain-containing protein</fullName>
    </recommendedName>
</protein>
<evidence type="ECO:0000313" key="2">
    <source>
        <dbReference type="Proteomes" id="UP000030762"/>
    </source>
</evidence>
<evidence type="ECO:0008006" key="3">
    <source>
        <dbReference type="Google" id="ProtNLM"/>
    </source>
</evidence>
<dbReference type="VEuPathDB" id="FungiDB:SDRG_03719"/>